<dbReference type="SUPFAM" id="SSF109854">
    <property type="entry name" value="DinB/YfiT-like putative metalloenzymes"/>
    <property type="match status" value="1"/>
</dbReference>
<organism evidence="1 2">
    <name type="scientific">Kutzneria kofuensis</name>
    <dbReference type="NCBI Taxonomy" id="103725"/>
    <lineage>
        <taxon>Bacteria</taxon>
        <taxon>Bacillati</taxon>
        <taxon>Actinomycetota</taxon>
        <taxon>Actinomycetes</taxon>
        <taxon>Pseudonocardiales</taxon>
        <taxon>Pseudonocardiaceae</taxon>
        <taxon>Kutzneria</taxon>
    </lineage>
</organism>
<dbReference type="InterPro" id="IPR034660">
    <property type="entry name" value="DinB/YfiT-like"/>
</dbReference>
<proteinExistence type="predicted"/>
<gene>
    <name evidence="1" type="ORF">BJ998_006116</name>
</gene>
<evidence type="ECO:0000313" key="2">
    <source>
        <dbReference type="Proteomes" id="UP000585638"/>
    </source>
</evidence>
<evidence type="ECO:0000313" key="1">
    <source>
        <dbReference type="EMBL" id="MBB5894920.1"/>
    </source>
</evidence>
<dbReference type="Proteomes" id="UP000585638">
    <property type="component" value="Unassembled WGS sequence"/>
</dbReference>
<comment type="caution">
    <text evidence="1">The sequence shown here is derived from an EMBL/GenBank/DDBJ whole genome shotgun (WGS) entry which is preliminary data.</text>
</comment>
<accession>A0A7W9NJG1</accession>
<evidence type="ECO:0008006" key="3">
    <source>
        <dbReference type="Google" id="ProtNLM"/>
    </source>
</evidence>
<reference evidence="1 2" key="1">
    <citation type="submission" date="2020-08" db="EMBL/GenBank/DDBJ databases">
        <title>Sequencing the genomes of 1000 actinobacteria strains.</title>
        <authorList>
            <person name="Klenk H.-P."/>
        </authorList>
    </citation>
    <scope>NUCLEOTIDE SEQUENCE [LARGE SCALE GENOMIC DNA]</scope>
    <source>
        <strain evidence="1 2">DSM 43851</strain>
    </source>
</reference>
<sequence length="89" mass="9544">MGTADDLVALSDFAWERLRNRMAGLMDAVPAPPVPGRARGLALSCVGGGSRGGFYASDTRRSFVLHILDELIHHGAEAALLRDLYGHRA</sequence>
<keyword evidence="2" id="KW-1185">Reference proteome</keyword>
<name>A0A7W9NJG1_9PSEU</name>
<dbReference type="AlphaFoldDB" id="A0A7W9NJG1"/>
<dbReference type="EMBL" id="JACHIR010000001">
    <property type="protein sequence ID" value="MBB5894920.1"/>
    <property type="molecule type" value="Genomic_DNA"/>
</dbReference>
<protein>
    <recommendedName>
        <fullName evidence="3">DinB family protein</fullName>
    </recommendedName>
</protein>
<dbReference type="RefSeq" id="WP_221338178.1">
    <property type="nucleotide sequence ID" value="NZ_BAAAWY010000002.1"/>
</dbReference>